<dbReference type="AlphaFoldDB" id="A0A1M4WC18"/>
<protein>
    <recommendedName>
        <fullName evidence="3">Type I restriction enzyme, R subunit</fullName>
    </recommendedName>
</protein>
<name>A0A1M4WC18_9FIRM</name>
<accession>A0A1M4WC18</accession>
<dbReference type="RefSeq" id="WP_073237056.1">
    <property type="nucleotide sequence ID" value="NZ_FQUY01000006.1"/>
</dbReference>
<evidence type="ECO:0000313" key="2">
    <source>
        <dbReference type="Proteomes" id="UP000184148"/>
    </source>
</evidence>
<keyword evidence="2" id="KW-1185">Reference proteome</keyword>
<evidence type="ECO:0008006" key="3">
    <source>
        <dbReference type="Google" id="ProtNLM"/>
    </source>
</evidence>
<dbReference type="EMBL" id="FQUY01000006">
    <property type="protein sequence ID" value="SHE78818.1"/>
    <property type="molecule type" value="Genomic_DNA"/>
</dbReference>
<gene>
    <name evidence="1" type="ORF">SAMN02745133_01134</name>
</gene>
<dbReference type="OrthoDB" id="9758243at2"/>
<organism evidence="1 2">
    <name type="scientific">Desulforamulus putei DSM 12395</name>
    <dbReference type="NCBI Taxonomy" id="1121429"/>
    <lineage>
        <taxon>Bacteria</taxon>
        <taxon>Bacillati</taxon>
        <taxon>Bacillota</taxon>
        <taxon>Clostridia</taxon>
        <taxon>Eubacteriales</taxon>
        <taxon>Peptococcaceae</taxon>
        <taxon>Desulforamulus</taxon>
    </lineage>
</organism>
<evidence type="ECO:0000313" key="1">
    <source>
        <dbReference type="EMBL" id="SHE78818.1"/>
    </source>
</evidence>
<reference evidence="2" key="1">
    <citation type="submission" date="2016-11" db="EMBL/GenBank/DDBJ databases">
        <authorList>
            <person name="Varghese N."/>
            <person name="Submissions S."/>
        </authorList>
    </citation>
    <scope>NUCLEOTIDE SEQUENCE [LARGE SCALE GENOMIC DNA]</scope>
    <source>
        <strain evidence="2">DSM 12395</strain>
    </source>
</reference>
<dbReference type="Proteomes" id="UP000184148">
    <property type="component" value="Unassembled WGS sequence"/>
</dbReference>
<dbReference type="STRING" id="1121429.SAMN02745133_01134"/>
<sequence>MEQNICSLRAFFRFLLETGKVTTDFAAKTPMDFRYAFQKSFMGKVVDRMSQNEKFFMKILDDEQFANALIELMLPKVYEKLQSVEI</sequence>
<proteinExistence type="predicted"/>